<feature type="transmembrane region" description="Helical" evidence="1">
    <location>
        <begin position="64"/>
        <end position="85"/>
    </location>
</feature>
<evidence type="ECO:0000256" key="1">
    <source>
        <dbReference type="SAM" id="Phobius"/>
    </source>
</evidence>
<sequence>MFNHVNQKLIKRINRLYFVYLKMFILYPSIHYKLKRVNNGEDIFFRLEKSSTDKLIQEGKKKFWRTRFCSLIVLDNCIQILHLLFGRFKEMSKNIHIRFTEIYKHAIKTLNFPSMSI</sequence>
<protein>
    <submittedName>
        <fullName evidence="2">Uncharacterized protein</fullName>
    </submittedName>
</protein>
<name>A0A3M7PUL3_BRAPC</name>
<gene>
    <name evidence="2" type="ORF">BpHYR1_018646</name>
</gene>
<proteinExistence type="predicted"/>
<comment type="caution">
    <text evidence="2">The sequence shown here is derived from an EMBL/GenBank/DDBJ whole genome shotgun (WGS) entry which is preliminary data.</text>
</comment>
<evidence type="ECO:0000313" key="2">
    <source>
        <dbReference type="EMBL" id="RNA02827.1"/>
    </source>
</evidence>
<evidence type="ECO:0000313" key="3">
    <source>
        <dbReference type="Proteomes" id="UP000276133"/>
    </source>
</evidence>
<dbReference type="Proteomes" id="UP000276133">
    <property type="component" value="Unassembled WGS sequence"/>
</dbReference>
<feature type="transmembrane region" description="Helical" evidence="1">
    <location>
        <begin position="12"/>
        <end position="30"/>
    </location>
</feature>
<keyword evidence="1" id="KW-0472">Membrane</keyword>
<organism evidence="2 3">
    <name type="scientific">Brachionus plicatilis</name>
    <name type="common">Marine rotifer</name>
    <name type="synonym">Brachionus muelleri</name>
    <dbReference type="NCBI Taxonomy" id="10195"/>
    <lineage>
        <taxon>Eukaryota</taxon>
        <taxon>Metazoa</taxon>
        <taxon>Spiralia</taxon>
        <taxon>Gnathifera</taxon>
        <taxon>Rotifera</taxon>
        <taxon>Eurotatoria</taxon>
        <taxon>Monogononta</taxon>
        <taxon>Pseudotrocha</taxon>
        <taxon>Ploima</taxon>
        <taxon>Brachionidae</taxon>
        <taxon>Brachionus</taxon>
    </lineage>
</organism>
<keyword evidence="1" id="KW-1133">Transmembrane helix</keyword>
<dbReference type="EMBL" id="REGN01008747">
    <property type="protein sequence ID" value="RNA02827.1"/>
    <property type="molecule type" value="Genomic_DNA"/>
</dbReference>
<keyword evidence="1" id="KW-0812">Transmembrane</keyword>
<accession>A0A3M7PUL3</accession>
<reference evidence="2 3" key="1">
    <citation type="journal article" date="2018" name="Sci. Rep.">
        <title>Genomic signatures of local adaptation to the degree of environmental predictability in rotifers.</title>
        <authorList>
            <person name="Franch-Gras L."/>
            <person name="Hahn C."/>
            <person name="Garcia-Roger E.M."/>
            <person name="Carmona M.J."/>
            <person name="Serra M."/>
            <person name="Gomez A."/>
        </authorList>
    </citation>
    <scope>NUCLEOTIDE SEQUENCE [LARGE SCALE GENOMIC DNA]</scope>
    <source>
        <strain evidence="2">HYR1</strain>
    </source>
</reference>
<dbReference type="AlphaFoldDB" id="A0A3M7PUL3"/>
<keyword evidence="3" id="KW-1185">Reference proteome</keyword>